<name>A0A1U7JEV6_9HYPH</name>
<dbReference type="RefSeq" id="WP_051269634.1">
    <property type="nucleotide sequence ID" value="NZ_LVVZ01000022.1"/>
</dbReference>
<evidence type="ECO:0000313" key="2">
    <source>
        <dbReference type="Proteomes" id="UP000185783"/>
    </source>
</evidence>
<evidence type="ECO:0000313" key="1">
    <source>
        <dbReference type="EMBL" id="OKL43214.1"/>
    </source>
</evidence>
<dbReference type="AlphaFoldDB" id="A0A1U7JEV6"/>
<keyword evidence="2" id="KW-1185">Reference proteome</keyword>
<dbReference type="Proteomes" id="UP000185783">
    <property type="component" value="Unassembled WGS sequence"/>
</dbReference>
<gene>
    <name evidence="1" type="ORF">A3843_16035</name>
</gene>
<protein>
    <submittedName>
        <fullName evidence="1">Uncharacterized protein</fullName>
    </submittedName>
</protein>
<sequence length="288" mass="32643">MSLTRGTQTKKSIAATRCAIGRKRPVLVLGILGLAAVSACTRPTGDFGRAEPSELHDNLLPDFGKALRYTTQQTVSTFNLTDDEKELRNRAWALIAPPSSSDWIGITTTELRRTGILPEKYLWIDPEKYYEVLRSEKYRSSETRYNRIVRDMESDRTLIAPYCEIARRVAAADKERRLALERRPAPTSDDVAGVYARLEENDDVTRWVLGMATIRLKAYRHAKNTLELETPSKEKIWSANHAYNALTQEYIMLFEDCGLEQGQEVVAEGPLKSRILQGWGQESPPPQK</sequence>
<proteinExistence type="predicted"/>
<comment type="caution">
    <text evidence="1">The sequence shown here is derived from an EMBL/GenBank/DDBJ whole genome shotgun (WGS) entry which is preliminary data.</text>
</comment>
<dbReference type="STRING" id="197461.A3843_16035"/>
<organism evidence="1 2">
    <name type="scientific">Pseudovibrio exalbescens</name>
    <dbReference type="NCBI Taxonomy" id="197461"/>
    <lineage>
        <taxon>Bacteria</taxon>
        <taxon>Pseudomonadati</taxon>
        <taxon>Pseudomonadota</taxon>
        <taxon>Alphaproteobacteria</taxon>
        <taxon>Hyphomicrobiales</taxon>
        <taxon>Stappiaceae</taxon>
        <taxon>Pseudovibrio</taxon>
    </lineage>
</organism>
<dbReference type="OrthoDB" id="8478167at2"/>
<dbReference type="EMBL" id="LVVZ01000022">
    <property type="protein sequence ID" value="OKL43214.1"/>
    <property type="molecule type" value="Genomic_DNA"/>
</dbReference>
<accession>A0A1U7JEV6</accession>
<reference evidence="1 2" key="1">
    <citation type="submission" date="2016-03" db="EMBL/GenBank/DDBJ databases">
        <title>Genome sequence of Nesiotobacter sp. nov., a moderately halophilic alphaproteobacterium isolated from the Yellow Sea, China.</title>
        <authorList>
            <person name="Zhang G."/>
            <person name="Zhang R."/>
        </authorList>
    </citation>
    <scope>NUCLEOTIDE SEQUENCE [LARGE SCALE GENOMIC DNA]</scope>
    <source>
        <strain evidence="1 2">WB1-6</strain>
    </source>
</reference>